<name>A0A392UI02_9FABA</name>
<dbReference type="Gene3D" id="3.80.10.10">
    <property type="entry name" value="Ribonuclease Inhibitor"/>
    <property type="match status" value="1"/>
</dbReference>
<dbReference type="Pfam" id="PF00560">
    <property type="entry name" value="LRR_1"/>
    <property type="match status" value="1"/>
</dbReference>
<reference evidence="1 2" key="1">
    <citation type="journal article" date="2018" name="Front. Plant Sci.">
        <title>Red Clover (Trifolium pratense) and Zigzag Clover (T. medium) - A Picture of Genomic Similarities and Differences.</title>
        <authorList>
            <person name="Dluhosova J."/>
            <person name="Istvanek J."/>
            <person name="Nedelnik J."/>
            <person name="Repkova J."/>
        </authorList>
    </citation>
    <scope>NUCLEOTIDE SEQUENCE [LARGE SCALE GENOMIC DNA]</scope>
    <source>
        <strain evidence="2">cv. 10/8</strain>
        <tissue evidence="1">Leaf</tissue>
    </source>
</reference>
<accession>A0A392UI02</accession>
<feature type="non-terminal residue" evidence="1">
    <location>
        <position position="70"/>
    </location>
</feature>
<evidence type="ECO:0000313" key="2">
    <source>
        <dbReference type="Proteomes" id="UP000265520"/>
    </source>
</evidence>
<protein>
    <submittedName>
        <fullName evidence="1">Receptor-like protein kinase</fullName>
    </submittedName>
</protein>
<dbReference type="EMBL" id="LXQA010834279">
    <property type="protein sequence ID" value="MCI73243.1"/>
    <property type="molecule type" value="Genomic_DNA"/>
</dbReference>
<evidence type="ECO:0000313" key="1">
    <source>
        <dbReference type="EMBL" id="MCI73243.1"/>
    </source>
</evidence>
<sequence>MPSWLFNMSSITKLDLSYSSLRGFVPSMLGQWKLCKLQVLQLSSNLIADDITDMIESMSCSNQSLESLDL</sequence>
<dbReference type="InterPro" id="IPR001611">
    <property type="entry name" value="Leu-rich_rpt"/>
</dbReference>
<keyword evidence="1" id="KW-0808">Transferase</keyword>
<dbReference type="AlphaFoldDB" id="A0A392UI02"/>
<dbReference type="GO" id="GO:0016301">
    <property type="term" value="F:kinase activity"/>
    <property type="evidence" value="ECO:0007669"/>
    <property type="project" value="UniProtKB-KW"/>
</dbReference>
<organism evidence="1 2">
    <name type="scientific">Trifolium medium</name>
    <dbReference type="NCBI Taxonomy" id="97028"/>
    <lineage>
        <taxon>Eukaryota</taxon>
        <taxon>Viridiplantae</taxon>
        <taxon>Streptophyta</taxon>
        <taxon>Embryophyta</taxon>
        <taxon>Tracheophyta</taxon>
        <taxon>Spermatophyta</taxon>
        <taxon>Magnoliopsida</taxon>
        <taxon>eudicotyledons</taxon>
        <taxon>Gunneridae</taxon>
        <taxon>Pentapetalae</taxon>
        <taxon>rosids</taxon>
        <taxon>fabids</taxon>
        <taxon>Fabales</taxon>
        <taxon>Fabaceae</taxon>
        <taxon>Papilionoideae</taxon>
        <taxon>50 kb inversion clade</taxon>
        <taxon>NPAAA clade</taxon>
        <taxon>Hologalegina</taxon>
        <taxon>IRL clade</taxon>
        <taxon>Trifolieae</taxon>
        <taxon>Trifolium</taxon>
    </lineage>
</organism>
<proteinExistence type="predicted"/>
<dbReference type="SUPFAM" id="SSF52047">
    <property type="entry name" value="RNI-like"/>
    <property type="match status" value="1"/>
</dbReference>
<keyword evidence="1" id="KW-0675">Receptor</keyword>
<dbReference type="InterPro" id="IPR032675">
    <property type="entry name" value="LRR_dom_sf"/>
</dbReference>
<dbReference type="Proteomes" id="UP000265520">
    <property type="component" value="Unassembled WGS sequence"/>
</dbReference>
<keyword evidence="2" id="KW-1185">Reference proteome</keyword>
<keyword evidence="1" id="KW-0418">Kinase</keyword>
<comment type="caution">
    <text evidence="1">The sequence shown here is derived from an EMBL/GenBank/DDBJ whole genome shotgun (WGS) entry which is preliminary data.</text>
</comment>